<name>A0ABU5VS36_9BACT</name>
<comment type="caution">
    <text evidence="2">The sequence shown here is derived from an EMBL/GenBank/DDBJ whole genome shotgun (WGS) entry which is preliminary data.</text>
</comment>
<dbReference type="EMBL" id="JAYGJQ010000001">
    <property type="protein sequence ID" value="MEA9355169.1"/>
    <property type="molecule type" value="Genomic_DNA"/>
</dbReference>
<organism evidence="2 3">
    <name type="scientific">Bacteriovorax antarcticus</name>
    <dbReference type="NCBI Taxonomy" id="3088717"/>
    <lineage>
        <taxon>Bacteria</taxon>
        <taxon>Pseudomonadati</taxon>
        <taxon>Bdellovibrionota</taxon>
        <taxon>Bacteriovoracia</taxon>
        <taxon>Bacteriovoracales</taxon>
        <taxon>Bacteriovoracaceae</taxon>
        <taxon>Bacteriovorax</taxon>
    </lineage>
</organism>
<evidence type="ECO:0000313" key="2">
    <source>
        <dbReference type="EMBL" id="MEA9355169.1"/>
    </source>
</evidence>
<keyword evidence="3" id="KW-1185">Reference proteome</keyword>
<keyword evidence="1" id="KW-0812">Transmembrane</keyword>
<evidence type="ECO:0000313" key="3">
    <source>
        <dbReference type="Proteomes" id="UP001302274"/>
    </source>
</evidence>
<sequence>MKNTSNIKYKSSASFLYQKFLSIDKRMRLNIVIGVSLVTIVVVTGVVLAMISLIQFGGSLIDDALGEGKQEVLKSFQNEKIQKNVEKIILHVDKTL</sequence>
<feature type="transmembrane region" description="Helical" evidence="1">
    <location>
        <begin position="29"/>
        <end position="54"/>
    </location>
</feature>
<gene>
    <name evidence="2" type="ORF">SHI21_03110</name>
</gene>
<accession>A0ABU5VS36</accession>
<dbReference type="RefSeq" id="WP_323574657.1">
    <property type="nucleotide sequence ID" value="NZ_JAYGJQ010000001.1"/>
</dbReference>
<evidence type="ECO:0000256" key="1">
    <source>
        <dbReference type="SAM" id="Phobius"/>
    </source>
</evidence>
<dbReference type="Proteomes" id="UP001302274">
    <property type="component" value="Unassembled WGS sequence"/>
</dbReference>
<protein>
    <submittedName>
        <fullName evidence="2">Uncharacterized protein</fullName>
    </submittedName>
</protein>
<keyword evidence="1" id="KW-1133">Transmembrane helix</keyword>
<proteinExistence type="predicted"/>
<reference evidence="2 3" key="1">
    <citation type="submission" date="2023-11" db="EMBL/GenBank/DDBJ databases">
        <title>A Novel Polar Bacteriovorax (B. antarcticus) Isolated from the Biocrust in Antarctica.</title>
        <authorList>
            <person name="Mun W."/>
            <person name="Choi S.Y."/>
            <person name="Mitchell R.J."/>
        </authorList>
    </citation>
    <scope>NUCLEOTIDE SEQUENCE [LARGE SCALE GENOMIC DNA]</scope>
    <source>
        <strain evidence="2 3">PP10</strain>
    </source>
</reference>
<keyword evidence="1" id="KW-0472">Membrane</keyword>